<proteinExistence type="inferred from homology"/>
<dbReference type="GO" id="GO:0019305">
    <property type="term" value="P:dTDP-rhamnose biosynthetic process"/>
    <property type="evidence" value="ECO:0007669"/>
    <property type="project" value="UniProtKB-UniPathway"/>
</dbReference>
<evidence type="ECO:0000313" key="4">
    <source>
        <dbReference type="EMBL" id="THF73367.1"/>
    </source>
</evidence>
<dbReference type="AlphaFoldDB" id="A0A4S4BG44"/>
<sequence>MRILVLGAGGMAGHVLAAYLSRQAGFEVEATIRPGSRELRSAAAGQIAQGTETSLPARLGVRVHELDGADLEAVSRLVGEVHPDAIVNAIGILNRDAEERPLHAYTVNGLLPHWLAHAAGESGARLIHVSSDCVFSGERGSYGEEELPDGTTVYARSKALGEVREKRHLTLRTSIIGPEIREGGIGLMKWFLTQQGNVPGYVNVPWNGVTTLELAKAAEWAIRHPHVGGLVHLTAPEPISKHRLLEKIARAYGKEDAVVVPVAEPVLDRTLLPTKSGFGYPVSGYDVMLGELVEWERASMEWQRTLWQ</sequence>
<dbReference type="Gene3D" id="3.40.50.720">
    <property type="entry name" value="NAD(P)-binding Rossmann-like Domain"/>
    <property type="match status" value="1"/>
</dbReference>
<evidence type="ECO:0000313" key="5">
    <source>
        <dbReference type="Proteomes" id="UP000310636"/>
    </source>
</evidence>
<protein>
    <recommendedName>
        <fullName evidence="2">dTDP-4-dehydrorhamnose reductase</fullName>
        <ecNumber evidence="2">1.1.1.133</ecNumber>
    </recommendedName>
</protein>
<keyword evidence="2" id="KW-0560">Oxidoreductase</keyword>
<dbReference type="PANTHER" id="PTHR10491">
    <property type="entry name" value="DTDP-4-DEHYDRORHAMNOSE REDUCTASE"/>
    <property type="match status" value="1"/>
</dbReference>
<dbReference type="Pfam" id="PF04321">
    <property type="entry name" value="RmlD_sub_bind"/>
    <property type="match status" value="1"/>
</dbReference>
<feature type="domain" description="RmlD-like substrate binding" evidence="3">
    <location>
        <begin position="1"/>
        <end position="263"/>
    </location>
</feature>
<gene>
    <name evidence="4" type="ORF">E6C55_29620</name>
</gene>
<dbReference type="InterPro" id="IPR036291">
    <property type="entry name" value="NAD(P)-bd_dom_sf"/>
</dbReference>
<dbReference type="InterPro" id="IPR029903">
    <property type="entry name" value="RmlD-like-bd"/>
</dbReference>
<dbReference type="CDD" id="cd05254">
    <property type="entry name" value="dTDP_HR_like_SDR_e"/>
    <property type="match status" value="1"/>
</dbReference>
<dbReference type="RefSeq" id="WP_136373452.1">
    <property type="nucleotide sequence ID" value="NZ_SSOB01000057.1"/>
</dbReference>
<dbReference type="GO" id="GO:0008831">
    <property type="term" value="F:dTDP-4-dehydrorhamnose reductase activity"/>
    <property type="evidence" value="ECO:0007669"/>
    <property type="project" value="UniProtKB-EC"/>
</dbReference>
<comment type="similarity">
    <text evidence="1 2">Belongs to the dTDP-4-dehydrorhamnose reductase family.</text>
</comment>
<comment type="function">
    <text evidence="2">Catalyzes the reduction of dTDP-6-deoxy-L-lyxo-4-hexulose to yield dTDP-L-rhamnose.</text>
</comment>
<comment type="caution">
    <text evidence="4">The sequence shown here is derived from an EMBL/GenBank/DDBJ whole genome shotgun (WGS) entry which is preliminary data.</text>
</comment>
<keyword evidence="5" id="KW-1185">Reference proteome</keyword>
<organism evidence="4 5">
    <name type="scientific">Cohnella fermenti</name>
    <dbReference type="NCBI Taxonomy" id="2565925"/>
    <lineage>
        <taxon>Bacteria</taxon>
        <taxon>Bacillati</taxon>
        <taxon>Bacillota</taxon>
        <taxon>Bacilli</taxon>
        <taxon>Bacillales</taxon>
        <taxon>Paenibacillaceae</taxon>
        <taxon>Cohnella</taxon>
    </lineage>
</organism>
<comment type="pathway">
    <text evidence="2">Carbohydrate biosynthesis; dTDP-L-rhamnose biosynthesis.</text>
</comment>
<dbReference type="PANTHER" id="PTHR10491:SF4">
    <property type="entry name" value="METHIONINE ADENOSYLTRANSFERASE 2 SUBUNIT BETA"/>
    <property type="match status" value="1"/>
</dbReference>
<dbReference type="EMBL" id="SSOB01000057">
    <property type="protein sequence ID" value="THF73367.1"/>
    <property type="molecule type" value="Genomic_DNA"/>
</dbReference>
<dbReference type="InterPro" id="IPR005913">
    <property type="entry name" value="dTDP_dehydrorham_reduct"/>
</dbReference>
<name>A0A4S4BG44_9BACL</name>
<dbReference type="GO" id="GO:0005829">
    <property type="term" value="C:cytosol"/>
    <property type="evidence" value="ECO:0007669"/>
    <property type="project" value="TreeGrafter"/>
</dbReference>
<reference evidence="4 5" key="1">
    <citation type="submission" date="2019-04" db="EMBL/GenBank/DDBJ databases">
        <title>Cohnella sp. nov. isolated from preserved vegetables.</title>
        <authorList>
            <person name="Lin S.-Y."/>
            <person name="Hung M.-H."/>
            <person name="Young C.-C."/>
        </authorList>
    </citation>
    <scope>NUCLEOTIDE SEQUENCE [LARGE SCALE GENOMIC DNA]</scope>
    <source>
        <strain evidence="4 5">CC-MHH1044</strain>
    </source>
</reference>
<evidence type="ECO:0000259" key="3">
    <source>
        <dbReference type="Pfam" id="PF04321"/>
    </source>
</evidence>
<dbReference type="OrthoDB" id="9803892at2"/>
<dbReference type="SUPFAM" id="SSF51735">
    <property type="entry name" value="NAD(P)-binding Rossmann-fold domains"/>
    <property type="match status" value="1"/>
</dbReference>
<dbReference type="UniPathway" id="UPA00124"/>
<dbReference type="EC" id="1.1.1.133" evidence="2"/>
<evidence type="ECO:0000256" key="2">
    <source>
        <dbReference type="RuleBase" id="RU364082"/>
    </source>
</evidence>
<dbReference type="Proteomes" id="UP000310636">
    <property type="component" value="Unassembled WGS sequence"/>
</dbReference>
<evidence type="ECO:0000256" key="1">
    <source>
        <dbReference type="ARBA" id="ARBA00010944"/>
    </source>
</evidence>
<accession>A0A4S4BG44</accession>
<keyword evidence="2" id="KW-0521">NADP</keyword>